<name>A0ABV4TN84_9FLAO</name>
<dbReference type="SUPFAM" id="SSF82185">
    <property type="entry name" value="Histone H3 K4-specific methyltransferase SET7/9 N-terminal domain"/>
    <property type="match status" value="2"/>
</dbReference>
<keyword evidence="1" id="KW-0732">Signal</keyword>
<dbReference type="EMBL" id="JBCFQK010000012">
    <property type="protein sequence ID" value="MFA9194644.1"/>
    <property type="molecule type" value="Genomic_DNA"/>
</dbReference>
<proteinExistence type="predicted"/>
<keyword evidence="3" id="KW-1185">Reference proteome</keyword>
<protein>
    <recommendedName>
        <fullName evidence="4">Antitoxin component YwqK of the YwqJK toxin-antitoxin module</fullName>
    </recommendedName>
</protein>
<dbReference type="Proteomes" id="UP001574170">
    <property type="component" value="Unassembled WGS sequence"/>
</dbReference>
<dbReference type="InterPro" id="IPR011652">
    <property type="entry name" value="MORN_2"/>
</dbReference>
<gene>
    <name evidence="2" type="ORF">AAGV33_09495</name>
</gene>
<evidence type="ECO:0000313" key="3">
    <source>
        <dbReference type="Proteomes" id="UP001574170"/>
    </source>
</evidence>
<feature type="chain" id="PRO_5046948089" description="Antitoxin component YwqK of the YwqJK toxin-antitoxin module" evidence="1">
    <location>
        <begin position="20"/>
        <end position="234"/>
    </location>
</feature>
<dbReference type="Gene3D" id="2.20.110.10">
    <property type="entry name" value="Histone H3 K4-specific methyltransferase SET7/9 N-terminal domain"/>
    <property type="match status" value="2"/>
</dbReference>
<feature type="signal peptide" evidence="1">
    <location>
        <begin position="1"/>
        <end position="19"/>
    </location>
</feature>
<evidence type="ECO:0000313" key="2">
    <source>
        <dbReference type="EMBL" id="MFA9194644.1"/>
    </source>
</evidence>
<organism evidence="2 3">
    <name type="scientific">Flavobacterium magnesitis</name>
    <dbReference type="NCBI Taxonomy" id="3138077"/>
    <lineage>
        <taxon>Bacteria</taxon>
        <taxon>Pseudomonadati</taxon>
        <taxon>Bacteroidota</taxon>
        <taxon>Flavobacteriia</taxon>
        <taxon>Flavobacteriales</taxon>
        <taxon>Flavobacteriaceae</taxon>
        <taxon>Flavobacterium</taxon>
    </lineage>
</organism>
<sequence>MIKNILFLFFFLQCAGLIAQIEINNLDANGKKDGLWKGVYPESKRPRYEGTFSHGKEIGEFKFFDDTKAGSVIATRTFNPNDNVAYTVFYDQRKNKVSEGKVINKLFEGQWKYYHLGATTIMTTENYKNGKLEGLRSVFFPSGKIAEETNYANNLKNGSSKKYSERGIILEEANFKNNQYDGEAIFRDVDGKIVSKGKFVNGKKTGIWQFFENGKLIEELNMSNSKNNNAVKNK</sequence>
<accession>A0ABV4TN84</accession>
<dbReference type="RefSeq" id="WP_373391740.1">
    <property type="nucleotide sequence ID" value="NZ_JBCFQK010000012.1"/>
</dbReference>
<evidence type="ECO:0000256" key="1">
    <source>
        <dbReference type="SAM" id="SignalP"/>
    </source>
</evidence>
<reference evidence="2 3" key="1">
    <citation type="submission" date="2024-04" db="EMBL/GenBank/DDBJ databases">
        <title>New Clade of Flavobacterium.</title>
        <authorList>
            <person name="Matos L."/>
            <person name="Proenca D.N."/>
            <person name="Fransisco R.M."/>
            <person name="Chung A.P."/>
            <person name="Maccario L."/>
            <person name="Sorensen S.J."/>
            <person name="Morais P.V."/>
        </authorList>
    </citation>
    <scope>NUCLEOTIDE SEQUENCE [LARGE SCALE GENOMIC DNA]</scope>
    <source>
        <strain evidence="2 3">FBOR7N2.3</strain>
    </source>
</reference>
<dbReference type="Pfam" id="PF07661">
    <property type="entry name" value="MORN_2"/>
    <property type="match status" value="3"/>
</dbReference>
<evidence type="ECO:0008006" key="4">
    <source>
        <dbReference type="Google" id="ProtNLM"/>
    </source>
</evidence>
<comment type="caution">
    <text evidence="2">The sequence shown here is derived from an EMBL/GenBank/DDBJ whole genome shotgun (WGS) entry which is preliminary data.</text>
</comment>